<feature type="non-terminal residue" evidence="8">
    <location>
        <position position="249"/>
    </location>
</feature>
<sequence>MSTFCLMGMLALLCLTCMSSLVFAEDNSELRAFDDDSSDGFYRQSRQFYRFGRALSPFLDNEDISLDRIRGLSTYPGYPVTPVLNNDVFSRHSKQFYRFGRAYTPYQDKRFLRFGRSHQPDADDISRAVFLQSKSPLYRKRRSPKTESQSGLLNHVGADNQSGDKLVKDLAKRETPTEDDKSRGHLSYNKADNEDEDLDKRFMRFGKRFMRFGRGGDEEDNGYDKRFMRFGKSGQDDQDYEKRFMRFGK</sequence>
<evidence type="ECO:0000256" key="3">
    <source>
        <dbReference type="ARBA" id="ARBA00022525"/>
    </source>
</evidence>
<accession>A0A0B7B7W9</accession>
<proteinExistence type="inferred from homology"/>
<feature type="region of interest" description="Disordered" evidence="6">
    <location>
        <begin position="136"/>
        <end position="192"/>
    </location>
</feature>
<keyword evidence="4" id="KW-0027">Amidation</keyword>
<comment type="subcellular location">
    <subcellularLocation>
        <location evidence="1">Secreted</location>
    </subcellularLocation>
</comment>
<keyword evidence="7" id="KW-0732">Signal</keyword>
<organism evidence="8">
    <name type="scientific">Arion vulgaris</name>
    <dbReference type="NCBI Taxonomy" id="1028688"/>
    <lineage>
        <taxon>Eukaryota</taxon>
        <taxon>Metazoa</taxon>
        <taxon>Spiralia</taxon>
        <taxon>Lophotrochozoa</taxon>
        <taxon>Mollusca</taxon>
        <taxon>Gastropoda</taxon>
        <taxon>Heterobranchia</taxon>
        <taxon>Euthyneura</taxon>
        <taxon>Panpulmonata</taxon>
        <taxon>Eupulmonata</taxon>
        <taxon>Stylommatophora</taxon>
        <taxon>Helicina</taxon>
        <taxon>Arionoidea</taxon>
        <taxon>Arionidae</taxon>
        <taxon>Arion</taxon>
    </lineage>
</organism>
<comment type="similarity">
    <text evidence="2">Belongs to the FARP (FMRFamide related peptide) family.</text>
</comment>
<evidence type="ECO:0000256" key="7">
    <source>
        <dbReference type="SAM" id="SignalP"/>
    </source>
</evidence>
<name>A0A0B7B7W9_9EUPU</name>
<gene>
    <name evidence="8" type="primary">ORF169019</name>
</gene>
<evidence type="ECO:0000313" key="8">
    <source>
        <dbReference type="EMBL" id="CEK89108.1"/>
    </source>
</evidence>
<dbReference type="Pfam" id="PF01581">
    <property type="entry name" value="FARP"/>
    <property type="match status" value="6"/>
</dbReference>
<feature type="signal peptide" evidence="7">
    <location>
        <begin position="1"/>
        <end position="24"/>
    </location>
</feature>
<keyword evidence="3" id="KW-0964">Secreted</keyword>
<evidence type="ECO:0000256" key="4">
    <source>
        <dbReference type="ARBA" id="ARBA00022815"/>
    </source>
</evidence>
<reference evidence="8" key="1">
    <citation type="submission" date="2014-12" db="EMBL/GenBank/DDBJ databases">
        <title>Insight into the proteome of Arion vulgaris.</title>
        <authorList>
            <person name="Aradska J."/>
            <person name="Bulat T."/>
            <person name="Smidak R."/>
            <person name="Sarate P."/>
            <person name="Gangsoo J."/>
            <person name="Sialana F."/>
            <person name="Bilban M."/>
            <person name="Lubec G."/>
        </authorList>
    </citation>
    <scope>NUCLEOTIDE SEQUENCE</scope>
    <source>
        <tissue evidence="8">Skin</tissue>
    </source>
</reference>
<evidence type="ECO:0000256" key="5">
    <source>
        <dbReference type="ARBA" id="ARBA00023320"/>
    </source>
</evidence>
<evidence type="ECO:0000256" key="6">
    <source>
        <dbReference type="SAM" id="MobiDB-lite"/>
    </source>
</evidence>
<dbReference type="GO" id="GO:0005576">
    <property type="term" value="C:extracellular region"/>
    <property type="evidence" value="ECO:0007669"/>
    <property type="project" value="UniProtKB-SubCell"/>
</dbReference>
<dbReference type="AlphaFoldDB" id="A0A0B7B7W9"/>
<feature type="chain" id="PRO_5002112003" evidence="7">
    <location>
        <begin position="25"/>
        <end position="249"/>
    </location>
</feature>
<dbReference type="InterPro" id="IPR002544">
    <property type="entry name" value="FMRFamid-related_peptide-like"/>
</dbReference>
<keyword evidence="5" id="KW-0527">Neuropeptide</keyword>
<protein>
    <submittedName>
        <fullName evidence="8">Uncharacterized protein</fullName>
    </submittedName>
</protein>
<dbReference type="EMBL" id="HACG01042243">
    <property type="protein sequence ID" value="CEK89108.1"/>
    <property type="molecule type" value="Transcribed_RNA"/>
</dbReference>
<feature type="compositionally biased region" description="Basic and acidic residues" evidence="6">
    <location>
        <begin position="165"/>
        <end position="183"/>
    </location>
</feature>
<evidence type="ECO:0000256" key="1">
    <source>
        <dbReference type="ARBA" id="ARBA00004613"/>
    </source>
</evidence>
<evidence type="ECO:0000256" key="2">
    <source>
        <dbReference type="ARBA" id="ARBA00006356"/>
    </source>
</evidence>
<dbReference type="GO" id="GO:0007218">
    <property type="term" value="P:neuropeptide signaling pathway"/>
    <property type="evidence" value="ECO:0007669"/>
    <property type="project" value="UniProtKB-KW"/>
</dbReference>